<accession>B9X9N2</accession>
<dbReference type="GO" id="GO:0004315">
    <property type="term" value="F:3-oxoacyl-[acyl-carrier-protein] synthase activity"/>
    <property type="evidence" value="ECO:0007669"/>
    <property type="project" value="InterPro"/>
</dbReference>
<dbReference type="InterPro" id="IPR014031">
    <property type="entry name" value="Ketoacyl_synth_C"/>
</dbReference>
<dbReference type="PANTHER" id="PTHR43775">
    <property type="entry name" value="FATTY ACID SYNTHASE"/>
    <property type="match status" value="1"/>
</dbReference>
<keyword evidence="3" id="KW-0597">Phosphoprotein</keyword>
<feature type="domain" description="Ketosynthase family 3 (KS3)" evidence="12">
    <location>
        <begin position="12"/>
        <end position="446"/>
    </location>
</feature>
<dbReference type="InterPro" id="IPR018201">
    <property type="entry name" value="Ketoacyl_synth_AS"/>
</dbReference>
<evidence type="ECO:0000256" key="3">
    <source>
        <dbReference type="ARBA" id="ARBA00022553"/>
    </source>
</evidence>
<dbReference type="SUPFAM" id="SSF53383">
    <property type="entry name" value="PLP-dependent transferases"/>
    <property type="match status" value="1"/>
</dbReference>
<dbReference type="InterPro" id="IPR015424">
    <property type="entry name" value="PyrdxlP-dep_Trfase"/>
</dbReference>
<dbReference type="NCBIfam" id="TIGR01733">
    <property type="entry name" value="AA-adenyl-dom"/>
    <property type="match status" value="1"/>
</dbReference>
<evidence type="ECO:0000256" key="5">
    <source>
        <dbReference type="ARBA" id="ARBA00022832"/>
    </source>
</evidence>
<dbReference type="FunFam" id="3.40.50.12780:FF:000012">
    <property type="entry name" value="Non-ribosomal peptide synthetase"/>
    <property type="match status" value="1"/>
</dbReference>
<protein>
    <submittedName>
        <fullName evidence="13">Amino acid adenylation domain protein</fullName>
    </submittedName>
</protein>
<dbReference type="InterPro" id="IPR001227">
    <property type="entry name" value="Ac_transferase_dom_sf"/>
</dbReference>
<dbReference type="RefSeq" id="WP_007412583.1">
    <property type="nucleotide sequence ID" value="NZ_ABOX02000001.1"/>
</dbReference>
<dbReference type="InterPro" id="IPR001242">
    <property type="entry name" value="Condensation_dom"/>
</dbReference>
<dbReference type="InterPro" id="IPR049704">
    <property type="entry name" value="Aminotrans_3_PPA_site"/>
</dbReference>
<dbReference type="Pfam" id="PF00550">
    <property type="entry name" value="PP-binding"/>
    <property type="match status" value="1"/>
</dbReference>
<dbReference type="GO" id="GO:0006633">
    <property type="term" value="P:fatty acid biosynthetic process"/>
    <property type="evidence" value="ECO:0007669"/>
    <property type="project" value="InterPro"/>
</dbReference>
<dbReference type="InterPro" id="IPR016035">
    <property type="entry name" value="Acyl_Trfase/lysoPLipase"/>
</dbReference>
<dbReference type="SUPFAM" id="SSF52151">
    <property type="entry name" value="FabD/lysophospholipase-like"/>
    <property type="match status" value="1"/>
</dbReference>
<dbReference type="GO" id="GO:0008483">
    <property type="term" value="F:transaminase activity"/>
    <property type="evidence" value="ECO:0007669"/>
    <property type="project" value="InterPro"/>
</dbReference>
<dbReference type="GO" id="GO:0004312">
    <property type="term" value="F:fatty acid synthase activity"/>
    <property type="evidence" value="ECO:0007669"/>
    <property type="project" value="TreeGrafter"/>
</dbReference>
<feature type="compositionally biased region" description="Polar residues" evidence="10">
    <location>
        <begin position="2515"/>
        <end position="2525"/>
    </location>
</feature>
<dbReference type="CDD" id="cd00610">
    <property type="entry name" value="OAT_like"/>
    <property type="match status" value="1"/>
</dbReference>
<dbReference type="InterPro" id="IPR020841">
    <property type="entry name" value="PKS_Beta-ketoAc_synthase_dom"/>
</dbReference>
<dbReference type="PROSITE" id="PS00600">
    <property type="entry name" value="AA_TRANSFER_CLASS_3"/>
    <property type="match status" value="1"/>
</dbReference>
<dbReference type="FunFam" id="3.40.47.10:FF:000042">
    <property type="entry name" value="Polyketide synthase Pks13"/>
    <property type="match status" value="1"/>
</dbReference>
<dbReference type="EMBL" id="ABOX02000001">
    <property type="protein sequence ID" value="EEF63276.1"/>
    <property type="molecule type" value="Genomic_DNA"/>
</dbReference>
<dbReference type="InterPro" id="IPR015422">
    <property type="entry name" value="PyrdxlP-dep_Trfase_small"/>
</dbReference>
<dbReference type="InterPro" id="IPR014030">
    <property type="entry name" value="Ketoacyl_synth_N"/>
</dbReference>
<evidence type="ECO:0000256" key="2">
    <source>
        <dbReference type="ARBA" id="ARBA00022450"/>
    </source>
</evidence>
<dbReference type="Pfam" id="PF00698">
    <property type="entry name" value="Acyl_transf_1"/>
    <property type="match status" value="1"/>
</dbReference>
<dbReference type="InterPro" id="IPR016036">
    <property type="entry name" value="Malonyl_transacylase_ACP-bd"/>
</dbReference>
<dbReference type="PANTHER" id="PTHR43775:SF51">
    <property type="entry name" value="INACTIVE PHENOLPHTHIOCEROL SYNTHESIS POLYKETIDE SYNTHASE TYPE I PKS1-RELATED"/>
    <property type="match status" value="1"/>
</dbReference>
<evidence type="ECO:0000313" key="13">
    <source>
        <dbReference type="EMBL" id="EEF63276.1"/>
    </source>
</evidence>
<dbReference type="SUPFAM" id="SSF53901">
    <property type="entry name" value="Thiolase-like"/>
    <property type="match status" value="1"/>
</dbReference>
<dbReference type="Gene3D" id="3.30.70.3290">
    <property type="match status" value="1"/>
</dbReference>
<reference evidence="13 14" key="1">
    <citation type="journal article" date="2011" name="J. Bacteriol.">
        <title>Genome sequence of 'Pedosphaera parvula' Ellin514, an aerobic Verrucomicrobial isolate from pasture soil.</title>
        <authorList>
            <person name="Kant R."/>
            <person name="van Passel M.W."/>
            <person name="Sangwan P."/>
            <person name="Palva A."/>
            <person name="Lucas S."/>
            <person name="Copeland A."/>
            <person name="Lapidus A."/>
            <person name="Glavina Del Rio T."/>
            <person name="Dalin E."/>
            <person name="Tice H."/>
            <person name="Bruce D."/>
            <person name="Goodwin L."/>
            <person name="Pitluck S."/>
            <person name="Chertkov O."/>
            <person name="Larimer F.W."/>
            <person name="Land M.L."/>
            <person name="Hauser L."/>
            <person name="Brettin T.S."/>
            <person name="Detter J.C."/>
            <person name="Han S."/>
            <person name="de Vos W.M."/>
            <person name="Janssen P.H."/>
            <person name="Smidt H."/>
        </authorList>
    </citation>
    <scope>NUCLEOTIDE SEQUENCE [LARGE SCALE GENOMIC DNA]</scope>
    <source>
        <strain evidence="13 14">Ellin514</strain>
    </source>
</reference>
<dbReference type="InterPro" id="IPR015421">
    <property type="entry name" value="PyrdxlP-dep_Trfase_major"/>
</dbReference>
<dbReference type="InterPro" id="IPR036736">
    <property type="entry name" value="ACP-like_sf"/>
</dbReference>
<keyword evidence="4" id="KW-0808">Transferase</keyword>
<evidence type="ECO:0000313" key="14">
    <source>
        <dbReference type="Proteomes" id="UP000003688"/>
    </source>
</evidence>
<dbReference type="OrthoDB" id="174240at2"/>
<sequence>MNNSELVETNFETGVAIIGMSGRFPGAKSVTAFWENLKNGVETISRFQEEELEFRNGTEIAKQQGHKFVKARAIFDDVDMFDAAFFGIYPKEAEVMDPQHRVFLECCWEALESAGYDPEAYPGLIGVYAGLSMNTYLLANLVANRAFAERFTGSYQVGSYQVMLGNDKDFLPTRISYKLNLRGPSIAIQSACSTSLVAISQACLNLMNYQCDMALSGGVSITFPQKRDYLYEEDGMVSADGTCRAFDSKAQGTVFGHGAGVVLLKRLADAIADGDHILAVIKGSAVNNDGSVKIGYAAPSVQAQADVIAMAQAAAGVGAESISYIEAHGTGTVLGDPIEIAALTKAFRITTEAKGFCGIGTGKTNIGHLDVAAGVTGLIKTVLSLQNQMLPPMLHFEQPNPNIDFANSPFYPVTKLTEWKSGPAPRRAGVSAFGVGGTNAHVVLEEAPALQSSDDSRSQQLLILSARTPSALDQMTANLASHLESHPEVVLADVACTLQKGRRAFSHRRMLVCADRSEAITALKSLDSRRVISQQQTLRNPPVVFMFPGQGTQYLNMGVELYRTERVFREEVDLCAAILQPHFGFDLRSVLYPSAERKGSAGQQLNQVSVTQSAIFTIEYALARLWMSWGIVPQALIGQSIGEYVAATLAGVFSLGDALGLLAARARLMQSLPAGSMLAVRLPARELEPILNGKLSLAAINGPSLSVVSGPTRVLEEFQTKLGKVASRFLPTSHGFHSAMMDPILEPFTDLAAKVPHRASQIPWLSTLSGNWMTADDVADPRYWSRQLRQTVRMADGLQQLIQDPQRILLEVGPGQTLSTLARQQPEKESEQVVLASLHHSQEEGHDFATLLNSLGRLWLNGVGIDWNAFYQDERRLRVPLPTYPFERKRYWVDPTKSEIDDGVSSVPVMNASHAHSPTIEGEPANLETLQPKTETIMPATPTTTADASTRKERIAAQLSALVRDLSGLNESEIDFSVSFLEMGFDSLFLTQASQAFQEKFGIKITFRQMLDDLSMVNTLAEYIDQKLPADALPAPAVVQPTTTQSTAALGQQQMATAQIGNAVPANGSLLEKVLAQQFQIMQQQLEMLRGETGSRAIPVVPAALTQPSDLAKGTGIKVPTSAPAEPEKEFKRFGPYKPIEKGARGGLTPRQQNHLDELMVRYTKKTPGSKAYTAEHRKHFADPRAVAGFKSNWKEIVYPIVSVRSSGSKLWDVDGNEYVDLTMGFGLNFFGHSPSWVTEAVVEQLKLGVEIGPQNPLAGKVAKLFCEFTGMERATFCNTGSEAVMAAIRLSRTVTGRKKVVFFAGGYHGTFDEVLARGISSNGELRTTPIAPGIPQSLVENMIVLEYGAPGSLEVIRAHADELAAVLVEPVQSRKPDLQPREFLHELRSITEKSGTALIFDEVVTGFRCHPGGAQAWFGIKADLATYGKVVGGGIPVGILAGKSMYMDALDGGNWNYGDDSFPEVGVTFFAGTFVRHPIAMAACWAVLNHLKQEGPKLQERLNARVEKFVGELNHHFEEIQVPIRLPHFSSWFVVEYAHDLKYASLLWFYLRELGVHIWEGRPCYFTLAHTEEDFAFLNRAFKEAVAKMQSAGFLPETPGASGCAAISAGTSSPATVPVTEAQREIWFSTQMGDEANCAYNESNTLHFEGDLKVVALQQSLQKLVGRHDALRSTFSPDGEVLHIAPELILEIAFEDLSALSSGDADSKIAAIQANEAKLPFNLVKGPLLRFQLLKVSPIKHLVVMTAHHLVCDGWSFGVFAHELCELYNEAVGGKRADLPKAMQFSEYAQLQVQKKDSAEVKEAEAYWVKQFAEAPPILELPTDYPRPAVKTFNGALESIVMDPERFKQLKKVSAQRGNTLFATLLAGFNVLLRRLTGQSDLVVGIPAASQAKAGSNELVGHCLNFLPMRTRLDGNSTFTEFVASLKKAVLDAYDHQNYTFGTLINKLKLPRHSGRLPLVSVMFNIDKAGLDRLKFAGLKFDVTTNAKRHVNFDIFFNLTQGDNKLEVQCEFNTDLFDRATIRRWLSHFEALIQGIIENSDQPLDELPILNETDRRQILLGWNSTRKAYLKDKTIHAVFEEQASRRPEATALRFQGKQITYAELNRRADGLAAQLQLLGVKPGVMAGIFVERSIEMVVGVMAIMKAGGAYVPMDPAFPKEHLGYLVEDARMPVIVTQQKLVSELPPHKAQIVLVDTAPGGGSIAPVKSPATAEDLAYVIFTSSSTGRPKGVQISHRAVVNFLNSMRREPGLSSQDILLAVTTLSFDSAGLEIFLPLTTGACVVVASRETISDGNQLLKLLNDSKPTVMQATPATWRLLLEVGWQGSSTLKILVGGEACPRELANTLVTKGSSVWNMYGTTETTIWSATCRLQAGEGQVVIGRPIDNTQIYIVARNLQPVPVGVPGVLLIGGDGLARGYLDRPELTREKFIADPFSTKAGARLYKTGDLARFLPDGMIEYLGHIDHQVKVRGFRSERGEIETILGQYPEIRENAVVAREDQSGHEDIVGYVVANDKNTNGSSTTHSEAEHWRSQKDKLFT</sequence>
<dbReference type="InterPro" id="IPR023213">
    <property type="entry name" value="CAT-like_dom_sf"/>
</dbReference>
<dbReference type="SUPFAM" id="SSF47336">
    <property type="entry name" value="ACP-like"/>
    <property type="match status" value="1"/>
</dbReference>
<dbReference type="InterPro" id="IPR014043">
    <property type="entry name" value="Acyl_transferase_dom"/>
</dbReference>
<feature type="compositionally biased region" description="Basic and acidic residues" evidence="10">
    <location>
        <begin position="2526"/>
        <end position="2540"/>
    </location>
</feature>
<evidence type="ECO:0000256" key="4">
    <source>
        <dbReference type="ARBA" id="ARBA00022679"/>
    </source>
</evidence>
<name>B9X9N2_PEDPL</name>
<organism evidence="13 14">
    <name type="scientific">Pedosphaera parvula (strain Ellin514)</name>
    <dbReference type="NCBI Taxonomy" id="320771"/>
    <lineage>
        <taxon>Bacteria</taxon>
        <taxon>Pseudomonadati</taxon>
        <taxon>Verrucomicrobiota</taxon>
        <taxon>Pedosphaerae</taxon>
        <taxon>Pedosphaerales</taxon>
        <taxon>Pedosphaeraceae</taxon>
        <taxon>Pedosphaera</taxon>
    </lineage>
</organism>
<comment type="similarity">
    <text evidence="9">In the C-terminal section; belongs to the NRP synthetase family.</text>
</comment>
<dbReference type="InterPro" id="IPR005814">
    <property type="entry name" value="Aminotrans_3"/>
</dbReference>
<dbReference type="InterPro" id="IPR000873">
    <property type="entry name" value="AMP-dep_synth/lig_dom"/>
</dbReference>
<keyword evidence="7" id="KW-0443">Lipid metabolism</keyword>
<dbReference type="Gene3D" id="3.40.50.980">
    <property type="match status" value="2"/>
</dbReference>
<dbReference type="SMART" id="SM00827">
    <property type="entry name" value="PKS_AT"/>
    <property type="match status" value="1"/>
</dbReference>
<gene>
    <name evidence="13" type="ORF">Cflav_PD5911</name>
</gene>
<dbReference type="Gene3D" id="3.30.559.10">
    <property type="entry name" value="Chloramphenicol acetyltransferase-like domain"/>
    <property type="match status" value="1"/>
</dbReference>
<dbReference type="Pfam" id="PF02801">
    <property type="entry name" value="Ketoacyl-synt_C"/>
    <property type="match status" value="1"/>
</dbReference>
<dbReference type="SUPFAM" id="SSF56801">
    <property type="entry name" value="Acetyl-CoA synthetase-like"/>
    <property type="match status" value="1"/>
</dbReference>
<dbReference type="PROSITE" id="PS00606">
    <property type="entry name" value="KS3_1"/>
    <property type="match status" value="1"/>
</dbReference>
<dbReference type="PROSITE" id="PS52004">
    <property type="entry name" value="KS3_2"/>
    <property type="match status" value="1"/>
</dbReference>
<dbReference type="Gene3D" id="3.90.1150.10">
    <property type="entry name" value="Aspartate Aminotransferase, domain 1"/>
    <property type="match status" value="1"/>
</dbReference>
<dbReference type="Gene3D" id="3.40.47.10">
    <property type="match status" value="1"/>
</dbReference>
<dbReference type="Pfam" id="PF00109">
    <property type="entry name" value="ketoacyl-synt"/>
    <property type="match status" value="1"/>
</dbReference>
<dbReference type="STRING" id="320771.Cflav_PD5911"/>
<dbReference type="Gene3D" id="3.30.559.30">
    <property type="entry name" value="Nonribosomal peptide synthetase, condensation domain"/>
    <property type="match status" value="1"/>
</dbReference>
<evidence type="ECO:0000256" key="8">
    <source>
        <dbReference type="ARBA" id="ARBA00023268"/>
    </source>
</evidence>
<evidence type="ECO:0000259" key="12">
    <source>
        <dbReference type="PROSITE" id="PS52004"/>
    </source>
</evidence>
<dbReference type="Pfam" id="PF00668">
    <property type="entry name" value="Condensation"/>
    <property type="match status" value="1"/>
</dbReference>
<dbReference type="InterPro" id="IPR045851">
    <property type="entry name" value="AMP-bd_C_sf"/>
</dbReference>
<comment type="cofactor">
    <cofactor evidence="1">
        <name>pyridoxal 5'-phosphate</name>
        <dbReference type="ChEBI" id="CHEBI:597326"/>
    </cofactor>
</comment>
<dbReference type="CDD" id="cd19531">
    <property type="entry name" value="LCL_NRPS-like"/>
    <property type="match status" value="1"/>
</dbReference>
<dbReference type="InterPro" id="IPR050091">
    <property type="entry name" value="PKS_NRPS_Biosynth_Enz"/>
</dbReference>
<keyword evidence="14" id="KW-1185">Reference proteome</keyword>
<evidence type="ECO:0000256" key="1">
    <source>
        <dbReference type="ARBA" id="ARBA00001933"/>
    </source>
</evidence>
<evidence type="ECO:0000256" key="6">
    <source>
        <dbReference type="ARBA" id="ARBA00022898"/>
    </source>
</evidence>
<keyword evidence="5" id="KW-0276">Fatty acid metabolism</keyword>
<dbReference type="Gene3D" id="3.30.70.250">
    <property type="entry name" value="Malonyl-CoA ACP transacylase, ACP-binding"/>
    <property type="match status" value="1"/>
</dbReference>
<evidence type="ECO:0000256" key="7">
    <source>
        <dbReference type="ARBA" id="ARBA00023098"/>
    </source>
</evidence>
<dbReference type="Gene3D" id="1.10.1200.10">
    <property type="entry name" value="ACP-like"/>
    <property type="match status" value="1"/>
</dbReference>
<dbReference type="Gene3D" id="3.30.300.30">
    <property type="match status" value="1"/>
</dbReference>
<evidence type="ECO:0000259" key="11">
    <source>
        <dbReference type="PROSITE" id="PS50075"/>
    </source>
</evidence>
<dbReference type="GO" id="GO:0030170">
    <property type="term" value="F:pyridoxal phosphate binding"/>
    <property type="evidence" value="ECO:0007669"/>
    <property type="project" value="InterPro"/>
</dbReference>
<dbReference type="CDD" id="cd00833">
    <property type="entry name" value="PKS"/>
    <property type="match status" value="1"/>
</dbReference>
<dbReference type="Gene3D" id="3.40.366.10">
    <property type="entry name" value="Malonyl-Coenzyme A Acyl Carrier Protein, domain 2"/>
    <property type="match status" value="1"/>
</dbReference>
<feature type="domain" description="Carrier" evidence="11">
    <location>
        <begin position="953"/>
        <end position="1028"/>
    </location>
</feature>
<dbReference type="InterPro" id="IPR016039">
    <property type="entry name" value="Thiolase-like"/>
</dbReference>
<dbReference type="SMART" id="SM00825">
    <property type="entry name" value="PKS_KS"/>
    <property type="match status" value="1"/>
</dbReference>
<keyword evidence="6" id="KW-0663">Pyridoxal phosphate</keyword>
<dbReference type="Pfam" id="PF00202">
    <property type="entry name" value="Aminotran_3"/>
    <property type="match status" value="1"/>
</dbReference>
<comment type="caution">
    <text evidence="13">The sequence shown here is derived from an EMBL/GenBank/DDBJ whole genome shotgun (WGS) entry which is preliminary data.</text>
</comment>
<dbReference type="Gene3D" id="2.30.38.10">
    <property type="entry name" value="Luciferase, Domain 3"/>
    <property type="match status" value="1"/>
</dbReference>
<dbReference type="Proteomes" id="UP000003688">
    <property type="component" value="Unassembled WGS sequence"/>
</dbReference>
<dbReference type="SUPFAM" id="SSF55048">
    <property type="entry name" value="Probable ACP-binding domain of malonyl-CoA ACP transacylase"/>
    <property type="match status" value="1"/>
</dbReference>
<dbReference type="Pfam" id="PF22621">
    <property type="entry name" value="CurL-like_PKS_C"/>
    <property type="match status" value="1"/>
</dbReference>
<dbReference type="PROSITE" id="PS50075">
    <property type="entry name" value="CARRIER"/>
    <property type="match status" value="1"/>
</dbReference>
<feature type="region of interest" description="Disordered" evidence="10">
    <location>
        <begin position="2514"/>
        <end position="2540"/>
    </location>
</feature>
<dbReference type="Pfam" id="PF00501">
    <property type="entry name" value="AMP-binding"/>
    <property type="match status" value="1"/>
</dbReference>
<evidence type="ECO:0000256" key="10">
    <source>
        <dbReference type="SAM" id="MobiDB-lite"/>
    </source>
</evidence>
<dbReference type="FunFam" id="3.40.50.980:FF:000001">
    <property type="entry name" value="Non-ribosomal peptide synthetase"/>
    <property type="match status" value="1"/>
</dbReference>
<keyword evidence="8" id="KW-0511">Multifunctional enzyme</keyword>
<dbReference type="Gene3D" id="3.40.640.10">
    <property type="entry name" value="Type I PLP-dependent aspartate aminotransferase-like (Major domain)"/>
    <property type="match status" value="1"/>
</dbReference>
<proteinExistence type="inferred from homology"/>
<dbReference type="SUPFAM" id="SSF52777">
    <property type="entry name" value="CoA-dependent acyltransferases"/>
    <property type="match status" value="2"/>
</dbReference>
<dbReference type="InterPro" id="IPR010071">
    <property type="entry name" value="AA_adenyl_dom"/>
</dbReference>
<dbReference type="InterPro" id="IPR009081">
    <property type="entry name" value="PP-bd_ACP"/>
</dbReference>
<dbReference type="FunFam" id="2.30.38.10:FF:000001">
    <property type="entry name" value="Non-ribosomal peptide synthetase PvdI"/>
    <property type="match status" value="1"/>
</dbReference>
<evidence type="ECO:0000256" key="9">
    <source>
        <dbReference type="ARBA" id="ARBA00029443"/>
    </source>
</evidence>
<keyword evidence="2" id="KW-0596">Phosphopantetheine</keyword>